<feature type="transmembrane region" description="Helical" evidence="2">
    <location>
        <begin position="292"/>
        <end position="312"/>
    </location>
</feature>
<dbReference type="GO" id="GO:0004175">
    <property type="term" value="F:endopeptidase activity"/>
    <property type="evidence" value="ECO:0007669"/>
    <property type="project" value="UniProtKB-ARBA"/>
</dbReference>
<feature type="transmembrane region" description="Helical" evidence="2">
    <location>
        <begin position="188"/>
        <end position="208"/>
    </location>
</feature>
<reference evidence="4" key="1">
    <citation type="journal article" date="2014" name="Int. J. Syst. Evol. Microbiol.">
        <title>Complete genome sequence of Corynebacterium casei LMG S-19264T (=DSM 44701T), isolated from a smear-ripened cheese.</title>
        <authorList>
            <consortium name="US DOE Joint Genome Institute (JGI-PGF)"/>
            <person name="Walter F."/>
            <person name="Albersmeier A."/>
            <person name="Kalinowski J."/>
            <person name="Ruckert C."/>
        </authorList>
    </citation>
    <scope>NUCLEOTIDE SEQUENCE</scope>
    <source>
        <strain evidence="4">NBRC 112290</strain>
    </source>
</reference>
<feature type="transmembrane region" description="Helical" evidence="2">
    <location>
        <begin position="261"/>
        <end position="280"/>
    </location>
</feature>
<dbReference type="RefSeq" id="WP_284250751.1">
    <property type="nucleotide sequence ID" value="NZ_BSUM01000001.1"/>
</dbReference>
<feature type="domain" description="CAAX prenyl protease 2/Lysostaphin resistance protein A-like" evidence="3">
    <location>
        <begin position="117"/>
        <end position="201"/>
    </location>
</feature>
<feature type="transmembrane region" description="Helical" evidence="2">
    <location>
        <begin position="81"/>
        <end position="101"/>
    </location>
</feature>
<feature type="transmembrane region" description="Helical" evidence="2">
    <location>
        <begin position="524"/>
        <end position="543"/>
    </location>
</feature>
<feature type="transmembrane region" description="Helical" evidence="2">
    <location>
        <begin position="549"/>
        <end position="568"/>
    </location>
</feature>
<evidence type="ECO:0000313" key="4">
    <source>
        <dbReference type="EMBL" id="GMA32035.1"/>
    </source>
</evidence>
<feature type="transmembrane region" description="Helical" evidence="2">
    <location>
        <begin position="12"/>
        <end position="34"/>
    </location>
</feature>
<evidence type="ECO:0000256" key="2">
    <source>
        <dbReference type="SAM" id="Phobius"/>
    </source>
</evidence>
<keyword evidence="2" id="KW-0472">Membrane</keyword>
<protein>
    <recommendedName>
        <fullName evidence="3">CAAX prenyl protease 2/Lysostaphin resistance protein A-like domain-containing protein</fullName>
    </recommendedName>
</protein>
<organism evidence="4 5">
    <name type="scientific">Litorihabitans aurantiacus</name>
    <dbReference type="NCBI Taxonomy" id="1930061"/>
    <lineage>
        <taxon>Bacteria</taxon>
        <taxon>Bacillati</taxon>
        <taxon>Actinomycetota</taxon>
        <taxon>Actinomycetes</taxon>
        <taxon>Micrococcales</taxon>
        <taxon>Beutenbergiaceae</taxon>
        <taxon>Litorihabitans</taxon>
    </lineage>
</organism>
<feature type="transmembrane region" description="Helical" evidence="2">
    <location>
        <begin position="414"/>
        <end position="442"/>
    </location>
</feature>
<evidence type="ECO:0000313" key="5">
    <source>
        <dbReference type="Proteomes" id="UP001157161"/>
    </source>
</evidence>
<feature type="transmembrane region" description="Helical" evidence="2">
    <location>
        <begin position="454"/>
        <end position="478"/>
    </location>
</feature>
<dbReference type="EMBL" id="BSUM01000001">
    <property type="protein sequence ID" value="GMA32035.1"/>
    <property type="molecule type" value="Genomic_DNA"/>
</dbReference>
<accession>A0AA38CUC1</accession>
<sequence length="616" mass="63880">MKRRKPGLAGRVTRRIVTPVGLLLLHTILLEVALGRAGTGVILTLASAAAVAGLVLVRWAVGRPATPGLVPCGTKPWVRSLLVILVATVAAAMLVTLLPAAQQPWTAVGAATIAGRLGLAALEELLFRVWLPHALGSFFRTGVTTALPVLGSAVLFAAIHAPVTVTAAIYHVAFGVAMSLLLARLGNLVVVVLAHAATNIVLVSGGGIDLTTPAPMLALLAMTAGFLLVSNGRVNHPGRTPAPGLVGTAASSPGRIDALDLLRGVAMLLVVLDNALVYRWSHERPAMSTELAAGVLGNLGLVLLVVVFAASLDQRLAPVRHSAPTVSGDERHARLWRLGAGNATLWFPYDVLTMYGPTGALTERMIRPRGRWIAWIVVAGVVALILANSARVASADSVLGDRPAFLPTSLVDHVLEAFVAVGLNVLVAPLFACLAVAVIHLVRRTRAAGTRSAWLALTAGLAALLALALPIATVAFGWSPPGTAPLREAAVVVTATALTLLAVRSRWVARGLVAVPLVAVGRRSLTVYLLVCGIQLIAVPVVIEQGVVLSPVAVGLLSIAAAVLVGAMPRGVGDHLERYVRSSRAPGDTGRCSDERHGPDKSDPTVRGKNLRTFGA</sequence>
<feature type="region of interest" description="Disordered" evidence="1">
    <location>
        <begin position="583"/>
        <end position="616"/>
    </location>
</feature>
<evidence type="ECO:0000256" key="1">
    <source>
        <dbReference type="SAM" id="MobiDB-lite"/>
    </source>
</evidence>
<feature type="transmembrane region" description="Helical" evidence="2">
    <location>
        <begin position="484"/>
        <end position="503"/>
    </location>
</feature>
<keyword evidence="5" id="KW-1185">Reference proteome</keyword>
<evidence type="ECO:0000259" key="3">
    <source>
        <dbReference type="Pfam" id="PF02517"/>
    </source>
</evidence>
<dbReference type="Pfam" id="PF02517">
    <property type="entry name" value="Rce1-like"/>
    <property type="match status" value="1"/>
</dbReference>
<dbReference type="Proteomes" id="UP001157161">
    <property type="component" value="Unassembled WGS sequence"/>
</dbReference>
<feature type="transmembrane region" description="Helical" evidence="2">
    <location>
        <begin position="40"/>
        <end position="61"/>
    </location>
</feature>
<dbReference type="AlphaFoldDB" id="A0AA38CUC1"/>
<name>A0AA38CUC1_9MICO</name>
<reference evidence="4" key="2">
    <citation type="submission" date="2023-02" db="EMBL/GenBank/DDBJ databases">
        <authorList>
            <person name="Sun Q."/>
            <person name="Mori K."/>
        </authorList>
    </citation>
    <scope>NUCLEOTIDE SEQUENCE</scope>
    <source>
        <strain evidence="4">NBRC 112290</strain>
    </source>
</reference>
<comment type="caution">
    <text evidence="4">The sequence shown here is derived from an EMBL/GenBank/DDBJ whole genome shotgun (WGS) entry which is preliminary data.</text>
</comment>
<feature type="compositionally biased region" description="Basic and acidic residues" evidence="1">
    <location>
        <begin position="591"/>
        <end position="606"/>
    </location>
</feature>
<dbReference type="GO" id="GO:0080120">
    <property type="term" value="P:CAAX-box protein maturation"/>
    <property type="evidence" value="ECO:0007669"/>
    <property type="project" value="UniProtKB-ARBA"/>
</dbReference>
<feature type="transmembrane region" description="Helical" evidence="2">
    <location>
        <begin position="372"/>
        <end position="394"/>
    </location>
</feature>
<keyword evidence="2" id="KW-0812">Transmembrane</keyword>
<gene>
    <name evidence="4" type="ORF">GCM10025875_20270</name>
</gene>
<feature type="transmembrane region" description="Helical" evidence="2">
    <location>
        <begin position="214"/>
        <end position="230"/>
    </location>
</feature>
<proteinExistence type="predicted"/>
<dbReference type="InterPro" id="IPR003675">
    <property type="entry name" value="Rce1/LyrA-like_dom"/>
</dbReference>
<keyword evidence="2" id="KW-1133">Transmembrane helix</keyword>